<name>A0A517NUU9_9BACT</name>
<accession>A0A517NUU9</accession>
<dbReference type="Proteomes" id="UP000319817">
    <property type="component" value="Chromosome"/>
</dbReference>
<reference evidence="2 3" key="1">
    <citation type="submission" date="2019-02" db="EMBL/GenBank/DDBJ databases">
        <title>Deep-cultivation of Planctomycetes and their phenomic and genomic characterization uncovers novel biology.</title>
        <authorList>
            <person name="Wiegand S."/>
            <person name="Jogler M."/>
            <person name="Boedeker C."/>
            <person name="Pinto D."/>
            <person name="Vollmers J."/>
            <person name="Rivas-Marin E."/>
            <person name="Kohn T."/>
            <person name="Peeters S.H."/>
            <person name="Heuer A."/>
            <person name="Rast P."/>
            <person name="Oberbeckmann S."/>
            <person name="Bunk B."/>
            <person name="Jeske O."/>
            <person name="Meyerdierks A."/>
            <person name="Storesund J.E."/>
            <person name="Kallscheuer N."/>
            <person name="Luecker S."/>
            <person name="Lage O.M."/>
            <person name="Pohl T."/>
            <person name="Merkel B.J."/>
            <person name="Hornburger P."/>
            <person name="Mueller R.-W."/>
            <person name="Bruemmer F."/>
            <person name="Labrenz M."/>
            <person name="Spormann A.M."/>
            <person name="Op den Camp H."/>
            <person name="Overmann J."/>
            <person name="Amann R."/>
            <person name="Jetten M.S.M."/>
            <person name="Mascher T."/>
            <person name="Medema M.H."/>
            <person name="Devos D.P."/>
            <person name="Kaster A.-K."/>
            <person name="Ovreas L."/>
            <person name="Rohde M."/>
            <person name="Galperin M.Y."/>
            <person name="Jogler C."/>
        </authorList>
    </citation>
    <scope>NUCLEOTIDE SEQUENCE [LARGE SCALE GENOMIC DNA]</scope>
    <source>
        <strain evidence="2 3">K23_9</strain>
    </source>
</reference>
<organism evidence="2 3">
    <name type="scientific">Stieleria marina</name>
    <dbReference type="NCBI Taxonomy" id="1930275"/>
    <lineage>
        <taxon>Bacteria</taxon>
        <taxon>Pseudomonadati</taxon>
        <taxon>Planctomycetota</taxon>
        <taxon>Planctomycetia</taxon>
        <taxon>Pirellulales</taxon>
        <taxon>Pirellulaceae</taxon>
        <taxon>Stieleria</taxon>
    </lineage>
</organism>
<protein>
    <submittedName>
        <fullName evidence="2">Uncharacterized protein</fullName>
    </submittedName>
</protein>
<dbReference type="RefSeq" id="WP_145418609.1">
    <property type="nucleotide sequence ID" value="NZ_CP036526.1"/>
</dbReference>
<evidence type="ECO:0000313" key="2">
    <source>
        <dbReference type="EMBL" id="QDT10899.1"/>
    </source>
</evidence>
<feature type="region of interest" description="Disordered" evidence="1">
    <location>
        <begin position="1"/>
        <end position="56"/>
    </location>
</feature>
<dbReference type="AlphaFoldDB" id="A0A517NUU9"/>
<evidence type="ECO:0000256" key="1">
    <source>
        <dbReference type="SAM" id="MobiDB-lite"/>
    </source>
</evidence>
<dbReference type="EMBL" id="CP036526">
    <property type="protein sequence ID" value="QDT10899.1"/>
    <property type="molecule type" value="Genomic_DNA"/>
</dbReference>
<evidence type="ECO:0000313" key="3">
    <source>
        <dbReference type="Proteomes" id="UP000319817"/>
    </source>
</evidence>
<feature type="compositionally biased region" description="Basic and acidic residues" evidence="1">
    <location>
        <begin position="43"/>
        <end position="56"/>
    </location>
</feature>
<sequence length="168" mass="18595">MSGDLEDFLRRAAERRKQKAAQQGGGGVGQGLPPRAQPAPEYTSHRSERQVRQHDDDVVMAQVVGDQRADNEAALHRKLTEAKKQEKRAKVTAANQRQRAANERDAQVKLAAKTAIKEAKVIKAKAKAIQAATTGNPAEELIKMLTKPGGIQQSILLREILERPDHRW</sequence>
<keyword evidence="3" id="KW-1185">Reference proteome</keyword>
<dbReference type="OrthoDB" id="279839at2"/>
<proteinExistence type="predicted"/>
<gene>
    <name evidence="2" type="ORF">K239x_28910</name>
</gene>